<sequence length="234" mass="26604">MFKVLSSLSRAAVALPSIRNTINISKMIGFQRQIMLNNINSFSFSQTAAVTNKKGNIIGSQQIPFDRWRIVRGDKVVVISGKDQGKTGTVIRVYRKTNRVLVEGINVKLKRVAGNAQDESKGSIHKKIHSIHVSKVSLIDPETGKATRIRFGYLEDGKKIRISTKSGSIIEKPFDHGWKRENRNKNKVDGMLDTPAEKVLQVTYKGEDFDTIKRDFEKYIQEKERKEKLLVFKD</sequence>
<dbReference type="PANTHER" id="PTHR12903">
    <property type="entry name" value="MITOCHONDRIAL RIBOSOMAL PROTEIN L24"/>
    <property type="match status" value="1"/>
</dbReference>
<dbReference type="FunCoup" id="Q24C34">
    <property type="interactions" value="249"/>
</dbReference>
<dbReference type="HAMAP" id="MF_01326_B">
    <property type="entry name" value="Ribosomal_uL24_B"/>
    <property type="match status" value="1"/>
</dbReference>
<comment type="function">
    <text evidence="1">One of two assembly initiator proteins, it binds directly to the 5'-end of the 23S rRNA, where it nucleates assembly of the 50S subunit.</text>
</comment>
<dbReference type="RefSeq" id="XP_001025649.1">
    <property type="nucleotide sequence ID" value="XM_001025649.3"/>
</dbReference>
<dbReference type="Gene3D" id="2.30.30.30">
    <property type="match status" value="1"/>
</dbReference>
<feature type="domain" description="KOW" evidence="7">
    <location>
        <begin position="69"/>
        <end position="96"/>
    </location>
</feature>
<protein>
    <recommendedName>
        <fullName evidence="6">Large ribosomal subunit protein uL24c</fullName>
    </recommendedName>
</protein>
<dbReference type="InterPro" id="IPR057264">
    <property type="entry name" value="Ribosomal_uL24_C"/>
</dbReference>
<dbReference type="eggNOG" id="KOG1708">
    <property type="taxonomic scope" value="Eukaryota"/>
</dbReference>
<dbReference type="HOGENOM" id="CLU_093315_0_0_1"/>
<dbReference type="GO" id="GO:0003735">
    <property type="term" value="F:structural constituent of ribosome"/>
    <property type="evidence" value="ECO:0007669"/>
    <property type="project" value="InterPro"/>
</dbReference>
<dbReference type="KEGG" id="tet:TTHERM_00697420"/>
<dbReference type="InParanoid" id="Q24C34"/>
<dbReference type="SMART" id="SM00739">
    <property type="entry name" value="KOW"/>
    <property type="match status" value="1"/>
</dbReference>
<gene>
    <name evidence="8" type="ORF">TTHERM_00697420</name>
</gene>
<comment type="subunit">
    <text evidence="3">Part of the 50S ribosomal subunit.</text>
</comment>
<reference evidence="9" key="1">
    <citation type="journal article" date="2006" name="PLoS Biol.">
        <title>Macronuclear genome sequence of the ciliate Tetrahymena thermophila, a model eukaryote.</title>
        <authorList>
            <person name="Eisen J.A."/>
            <person name="Coyne R.S."/>
            <person name="Wu M."/>
            <person name="Wu D."/>
            <person name="Thiagarajan M."/>
            <person name="Wortman J.R."/>
            <person name="Badger J.H."/>
            <person name="Ren Q."/>
            <person name="Amedeo P."/>
            <person name="Jones K.M."/>
            <person name="Tallon L.J."/>
            <person name="Delcher A.L."/>
            <person name="Salzberg S.L."/>
            <person name="Silva J.C."/>
            <person name="Haas B.J."/>
            <person name="Majoros W.H."/>
            <person name="Farzad M."/>
            <person name="Carlton J.M."/>
            <person name="Smith R.K. Jr."/>
            <person name="Garg J."/>
            <person name="Pearlman R.E."/>
            <person name="Karrer K.M."/>
            <person name="Sun L."/>
            <person name="Manning G."/>
            <person name="Elde N.C."/>
            <person name="Turkewitz A.P."/>
            <person name="Asai D.J."/>
            <person name="Wilkes D.E."/>
            <person name="Wang Y."/>
            <person name="Cai H."/>
            <person name="Collins K."/>
            <person name="Stewart B.A."/>
            <person name="Lee S.R."/>
            <person name="Wilamowska K."/>
            <person name="Weinberg Z."/>
            <person name="Ruzzo W.L."/>
            <person name="Wloga D."/>
            <person name="Gaertig J."/>
            <person name="Frankel J."/>
            <person name="Tsao C.-C."/>
            <person name="Gorovsky M.A."/>
            <person name="Keeling P.J."/>
            <person name="Waller R.F."/>
            <person name="Patron N.J."/>
            <person name="Cherry J.M."/>
            <person name="Stover N.A."/>
            <person name="Krieger C.J."/>
            <person name="del Toro C."/>
            <person name="Ryder H.F."/>
            <person name="Williamson S.C."/>
            <person name="Barbeau R.A."/>
            <person name="Hamilton E.P."/>
            <person name="Orias E."/>
        </authorList>
    </citation>
    <scope>NUCLEOTIDE SEQUENCE [LARGE SCALE GENOMIC DNA]</scope>
    <source>
        <strain evidence="9">SB210</strain>
    </source>
</reference>
<evidence type="ECO:0000313" key="9">
    <source>
        <dbReference type="Proteomes" id="UP000009168"/>
    </source>
</evidence>
<dbReference type="GO" id="GO:0006412">
    <property type="term" value="P:translation"/>
    <property type="evidence" value="ECO:0007669"/>
    <property type="project" value="InterPro"/>
</dbReference>
<dbReference type="STRING" id="312017.Q24C34"/>
<dbReference type="Pfam" id="PF17136">
    <property type="entry name" value="ribosomal_L24"/>
    <property type="match status" value="1"/>
</dbReference>
<dbReference type="InterPro" id="IPR014722">
    <property type="entry name" value="Rib_uL2_dom2"/>
</dbReference>
<dbReference type="Pfam" id="PF00467">
    <property type="entry name" value="KOW"/>
    <property type="match status" value="1"/>
</dbReference>
<name>Q24C34_TETTS</name>
<dbReference type="EMDB" id="EMD-11032"/>
<dbReference type="OMA" id="WKRENRN"/>
<evidence type="ECO:0000313" key="8">
    <source>
        <dbReference type="EMBL" id="EAS05404.1"/>
    </source>
</evidence>
<dbReference type="InterPro" id="IPR041988">
    <property type="entry name" value="Ribosomal_uL24_KOW"/>
</dbReference>
<dbReference type="InterPro" id="IPR008991">
    <property type="entry name" value="Translation_prot_SH3-like_sf"/>
</dbReference>
<organism evidence="8 9">
    <name type="scientific">Tetrahymena thermophila (strain SB210)</name>
    <dbReference type="NCBI Taxonomy" id="312017"/>
    <lineage>
        <taxon>Eukaryota</taxon>
        <taxon>Sar</taxon>
        <taxon>Alveolata</taxon>
        <taxon>Ciliophora</taxon>
        <taxon>Intramacronucleata</taxon>
        <taxon>Oligohymenophorea</taxon>
        <taxon>Hymenostomatida</taxon>
        <taxon>Tetrahymenina</taxon>
        <taxon>Tetrahymenidae</taxon>
        <taxon>Tetrahymena</taxon>
    </lineage>
</organism>
<keyword evidence="5" id="KW-0687">Ribonucleoprotein</keyword>
<reference evidence="10" key="2">
    <citation type="journal article" date="2020" name="Elife">
        <title>Ciliate mitoribosome illuminates evolutionary steps of mitochondrial translation.</title>
        <authorList>
            <person name="Tobiasson V."/>
            <person name="Amunts A."/>
        </authorList>
    </citation>
    <scope>STRUCTURE BY ELECTRON MICROSCOPY (3.70 ANGSTROMS)</scope>
</reference>
<keyword evidence="4 8" id="KW-0689">Ribosomal protein</keyword>
<evidence type="ECO:0000259" key="7">
    <source>
        <dbReference type="SMART" id="SM00739"/>
    </source>
</evidence>
<dbReference type="Proteomes" id="UP000009168">
    <property type="component" value="Unassembled WGS sequence"/>
</dbReference>
<proteinExistence type="evidence at protein level"/>
<evidence type="ECO:0000256" key="1">
    <source>
        <dbReference type="ARBA" id="ARBA00004072"/>
    </source>
</evidence>
<dbReference type="AlphaFoldDB" id="Q24C34"/>
<accession>Q24C34</accession>
<dbReference type="GO" id="GO:0005840">
    <property type="term" value="C:ribosome"/>
    <property type="evidence" value="ECO:0007669"/>
    <property type="project" value="UniProtKB-KW"/>
</dbReference>
<dbReference type="OrthoDB" id="359154at2759"/>
<comment type="similarity">
    <text evidence="2">Belongs to the universal ribosomal protein uL24 family.</text>
</comment>
<keyword evidence="9" id="KW-1185">Reference proteome</keyword>
<evidence type="ECO:0000256" key="3">
    <source>
        <dbReference type="ARBA" id="ARBA00011838"/>
    </source>
</evidence>
<dbReference type="GO" id="GO:1990904">
    <property type="term" value="C:ribonucleoprotein complex"/>
    <property type="evidence" value="ECO:0007669"/>
    <property type="project" value="UniProtKB-KW"/>
</dbReference>
<evidence type="ECO:0000256" key="2">
    <source>
        <dbReference type="ARBA" id="ARBA00010618"/>
    </source>
</evidence>
<dbReference type="GeneID" id="7826401"/>
<dbReference type="PDB" id="6Z1P">
    <property type="method" value="EM"/>
    <property type="resolution" value="3.70 A"/>
    <property type="chains" value="Ay=1-234"/>
</dbReference>
<dbReference type="GO" id="GO:0003723">
    <property type="term" value="F:RNA binding"/>
    <property type="evidence" value="ECO:0007669"/>
    <property type="project" value="InterPro"/>
</dbReference>
<dbReference type="InterPro" id="IPR005824">
    <property type="entry name" value="KOW"/>
</dbReference>
<dbReference type="NCBIfam" id="TIGR01079">
    <property type="entry name" value="rplX_bact"/>
    <property type="match status" value="1"/>
</dbReference>
<evidence type="ECO:0000256" key="4">
    <source>
        <dbReference type="ARBA" id="ARBA00022980"/>
    </source>
</evidence>
<dbReference type="EMBL" id="GG662372">
    <property type="protein sequence ID" value="EAS05404.1"/>
    <property type="molecule type" value="Genomic_DNA"/>
</dbReference>
<evidence type="ECO:0000256" key="6">
    <source>
        <dbReference type="ARBA" id="ARBA00035282"/>
    </source>
</evidence>
<keyword evidence="10" id="KW-0002">3D-structure</keyword>
<dbReference type="SUPFAM" id="SSF50104">
    <property type="entry name" value="Translation proteins SH3-like domain"/>
    <property type="match status" value="1"/>
</dbReference>
<dbReference type="CDD" id="cd06089">
    <property type="entry name" value="KOW_RPL26"/>
    <property type="match status" value="1"/>
</dbReference>
<evidence type="ECO:0007829" key="10">
    <source>
        <dbReference type="PDB" id="6Z1P"/>
    </source>
</evidence>
<evidence type="ECO:0000256" key="5">
    <source>
        <dbReference type="ARBA" id="ARBA00023274"/>
    </source>
</evidence>
<dbReference type="InterPro" id="IPR003256">
    <property type="entry name" value="Ribosomal_uL24"/>
</dbReference>